<dbReference type="Proteomes" id="UP000198345">
    <property type="component" value="Unassembled WGS sequence"/>
</dbReference>
<keyword evidence="2" id="KW-1185">Reference proteome</keyword>
<organism evidence="1 2">
    <name type="scientific">Flavobacterium hercynium</name>
    <dbReference type="NCBI Taxonomy" id="387094"/>
    <lineage>
        <taxon>Bacteria</taxon>
        <taxon>Pseudomonadati</taxon>
        <taxon>Bacteroidota</taxon>
        <taxon>Flavobacteriia</taxon>
        <taxon>Flavobacteriales</taxon>
        <taxon>Flavobacteriaceae</taxon>
        <taxon>Flavobacterium</taxon>
    </lineage>
</organism>
<reference evidence="1 2" key="1">
    <citation type="submission" date="2016-11" db="EMBL/GenBank/DDBJ databases">
        <title>Whole genomes of Flavobacteriaceae.</title>
        <authorList>
            <person name="Stine C."/>
            <person name="Li C."/>
            <person name="Tadesse D."/>
        </authorList>
    </citation>
    <scope>NUCLEOTIDE SEQUENCE [LARGE SCALE GENOMIC DNA]</scope>
    <source>
        <strain evidence="1 2">DSM 18292</strain>
    </source>
</reference>
<proteinExistence type="predicted"/>
<comment type="caution">
    <text evidence="1">The sequence shown here is derived from an EMBL/GenBank/DDBJ whole genome shotgun (WGS) entry which is preliminary data.</text>
</comment>
<protein>
    <submittedName>
        <fullName evidence="1">Uncharacterized protein</fullName>
    </submittedName>
</protein>
<sequence>MKNNGDEVIVGGKYGNYYTRNVTKDNNVTFKTFDSKAVFKKETEADFKLGKKVEYTYVKNMMIGKNIINFLGEEKRKTKTFSVYASITNKDFVPQGETLVLSEVNEKSMVNYGIGMSPDSTKVYVWSQIKAEKKKNPNSIQYKIFDAGLKNLLTEKTVELPHDSKDSFVYDCLIDDFENFYVASEIMKSDDEQQREESETYTNITIYPKKGEMKKIPYTFKNKMIDSFMFQLTKSNTLVFTGFLSPIIKGFLKSKKRELVSDELAVVKTDCKTFAEKQNKIINASTLYPDKVSKVSEYVPFKVRNFYEQKDGSLSIVAEQYKSVYHSGYKGNGYYVYYYCDIAVINLDNKLDVKAMVKMPKFQKDVKNPSILSTTYKDKTYVIYEDETKNETAVTDKDVKKSTTSIFSKDNNNSLFLVTVSAKGEMKKEIIYSYDKSPIRPNFYKCKTVKDGEIMLHADDYLGILKIK</sequence>
<dbReference type="EMBL" id="MUGW01000054">
    <property type="protein sequence ID" value="OXA84949.1"/>
    <property type="molecule type" value="Genomic_DNA"/>
</dbReference>
<gene>
    <name evidence="1" type="ORF">B0A66_20015</name>
</gene>
<evidence type="ECO:0000313" key="2">
    <source>
        <dbReference type="Proteomes" id="UP000198345"/>
    </source>
</evidence>
<name>A0A226GSB8_9FLAO</name>
<accession>A0A226GSB8</accession>
<evidence type="ECO:0000313" key="1">
    <source>
        <dbReference type="EMBL" id="OXA84949.1"/>
    </source>
</evidence>
<dbReference type="AlphaFoldDB" id="A0A226GSB8"/>